<feature type="transmembrane region" description="Helical" evidence="1">
    <location>
        <begin position="365"/>
        <end position="385"/>
    </location>
</feature>
<feature type="transmembrane region" description="Helical" evidence="1">
    <location>
        <begin position="114"/>
        <end position="132"/>
    </location>
</feature>
<dbReference type="PANTHER" id="PTHR36840">
    <property type="entry name" value="BLL5714 PROTEIN"/>
    <property type="match status" value="1"/>
</dbReference>
<keyword evidence="1" id="KW-1133">Transmembrane helix</keyword>
<keyword evidence="1" id="KW-0812">Transmembrane</keyword>
<feature type="transmembrane region" description="Helical" evidence="1">
    <location>
        <begin position="234"/>
        <end position="255"/>
    </location>
</feature>
<feature type="transmembrane region" description="Helical" evidence="1">
    <location>
        <begin position="209"/>
        <end position="228"/>
    </location>
</feature>
<accession>A0A6J4VF67</accession>
<dbReference type="PANTHER" id="PTHR36840:SF1">
    <property type="entry name" value="BLL5714 PROTEIN"/>
    <property type="match status" value="1"/>
</dbReference>
<dbReference type="InterPro" id="IPR010640">
    <property type="entry name" value="Low_temperature_requirement_A"/>
</dbReference>
<reference evidence="2" key="1">
    <citation type="submission" date="2020-02" db="EMBL/GenBank/DDBJ databases">
        <authorList>
            <person name="Meier V. D."/>
        </authorList>
    </citation>
    <scope>NUCLEOTIDE SEQUENCE</scope>
    <source>
        <strain evidence="2">AVDCRST_MAG33</strain>
    </source>
</reference>
<feature type="transmembrane region" description="Helical" evidence="1">
    <location>
        <begin position="84"/>
        <end position="102"/>
    </location>
</feature>
<evidence type="ECO:0000256" key="1">
    <source>
        <dbReference type="SAM" id="Phobius"/>
    </source>
</evidence>
<feature type="transmembrane region" description="Helical" evidence="1">
    <location>
        <begin position="52"/>
        <end position="72"/>
    </location>
</feature>
<feature type="transmembrane region" description="Helical" evidence="1">
    <location>
        <begin position="276"/>
        <end position="295"/>
    </location>
</feature>
<feature type="transmembrane region" description="Helical" evidence="1">
    <location>
        <begin position="341"/>
        <end position="359"/>
    </location>
</feature>
<dbReference type="Pfam" id="PF06772">
    <property type="entry name" value="LtrA"/>
    <property type="match status" value="1"/>
</dbReference>
<name>A0A6J4VF67_9BACT</name>
<feature type="transmembrane region" description="Helical" evidence="1">
    <location>
        <begin position="21"/>
        <end position="40"/>
    </location>
</feature>
<evidence type="ECO:0000313" key="2">
    <source>
        <dbReference type="EMBL" id="CAA9575513.1"/>
    </source>
</evidence>
<feature type="transmembrane region" description="Helical" evidence="1">
    <location>
        <begin position="315"/>
        <end position="334"/>
    </location>
</feature>
<protein>
    <submittedName>
        <fullName evidence="2">Bll5714 protein</fullName>
    </submittedName>
</protein>
<feature type="transmembrane region" description="Helical" evidence="1">
    <location>
        <begin position="144"/>
        <end position="161"/>
    </location>
</feature>
<proteinExistence type="predicted"/>
<dbReference type="EMBL" id="CADCWK010000375">
    <property type="protein sequence ID" value="CAA9575513.1"/>
    <property type="molecule type" value="Genomic_DNA"/>
</dbReference>
<sequence length="398" mass="42734">MRRLTIPSNTLRDRAGADGSRVTYLELFFDLVFVFAITQLSHTLLDHLSVRGVLEVTVLLMATWWIWMYTTWATNWVDPLLGPVRLMLVLLMFGGLVFSTSIPEAFGDTALTLAIAYSVIQLGRTLFVISAFMGRREHLTMVRIAIWFAVSAPVWVAGALADGDARLALWVVALVIDYAAPAAGYRVPGLGAAASADWDISPGHMAERCGLFIIIALGESVLVSGATFSDLERTVPTIVAFVAAFAGSVTLWWIYFGTIAHQASRHFEEIANPGRMAVSAYTYLHLPIVAGIIVVAVGDELVLAHPEGTSDMQTVLTVLGGPMLFLLGTLLFKVVSAIGRFPVSHVVGLGLLAVLIPVAGDLSPVTLSLVTTAILFVVGGVESVATRRTERVASESLV</sequence>
<keyword evidence="1" id="KW-0472">Membrane</keyword>
<feature type="transmembrane region" description="Helical" evidence="1">
    <location>
        <begin position="167"/>
        <end position="188"/>
    </location>
</feature>
<dbReference type="AlphaFoldDB" id="A0A6J4VF67"/>
<gene>
    <name evidence="2" type="ORF">AVDCRST_MAG33-2986</name>
</gene>
<organism evidence="2">
    <name type="scientific">uncultured Thermomicrobiales bacterium</name>
    <dbReference type="NCBI Taxonomy" id="1645740"/>
    <lineage>
        <taxon>Bacteria</taxon>
        <taxon>Pseudomonadati</taxon>
        <taxon>Thermomicrobiota</taxon>
        <taxon>Thermomicrobia</taxon>
        <taxon>Thermomicrobiales</taxon>
        <taxon>environmental samples</taxon>
    </lineage>
</organism>